<reference evidence="1 2" key="1">
    <citation type="submission" date="2017-07" db="EMBL/GenBank/DDBJ databases">
        <title>Genomes of Fischerella (Mastigocladus) sp. strains.</title>
        <authorList>
            <person name="Miller S.R."/>
        </authorList>
    </citation>
    <scope>NUCLEOTIDE SEQUENCE [LARGE SCALE GENOMIC DNA]</scope>
    <source>
        <strain evidence="1 2">CCMEE 5330</strain>
    </source>
</reference>
<comment type="caution">
    <text evidence="1">The sequence shown here is derived from an EMBL/GenBank/DDBJ whole genome shotgun (WGS) entry which is preliminary data.</text>
</comment>
<accession>A0A2N6MGX1</accession>
<dbReference type="Proteomes" id="UP000234966">
    <property type="component" value="Unassembled WGS sequence"/>
</dbReference>
<dbReference type="AlphaFoldDB" id="A0A2N6MGX1"/>
<proteinExistence type="predicted"/>
<dbReference type="EMBL" id="NMQI01000145">
    <property type="protein sequence ID" value="PMB45978.1"/>
    <property type="molecule type" value="Genomic_DNA"/>
</dbReference>
<organism evidence="1 2">
    <name type="scientific">Fischerella thermalis CCMEE 5330</name>
    <dbReference type="NCBI Taxonomy" id="2019670"/>
    <lineage>
        <taxon>Bacteria</taxon>
        <taxon>Bacillati</taxon>
        <taxon>Cyanobacteriota</taxon>
        <taxon>Cyanophyceae</taxon>
        <taxon>Nostocales</taxon>
        <taxon>Hapalosiphonaceae</taxon>
        <taxon>Fischerella</taxon>
    </lineage>
</organism>
<gene>
    <name evidence="1" type="ORF">CEN41_06970</name>
</gene>
<evidence type="ECO:0000313" key="2">
    <source>
        <dbReference type="Proteomes" id="UP000234966"/>
    </source>
</evidence>
<sequence>MLVDPSTALAPVPYFQNRFWIEPTDFSGGLYHQGIIAYESTNNSKIIIQKNYRNKIKEGKKN</sequence>
<name>A0A2N6MGX1_9CYAN</name>
<protein>
    <submittedName>
        <fullName evidence="1">Uncharacterized protein</fullName>
    </submittedName>
</protein>
<evidence type="ECO:0000313" key="1">
    <source>
        <dbReference type="EMBL" id="PMB45978.1"/>
    </source>
</evidence>
<dbReference type="RefSeq" id="WP_102206600.1">
    <property type="nucleotide sequence ID" value="NZ_NMQI01000145.1"/>
</dbReference>